<protein>
    <submittedName>
        <fullName evidence="2">Metallophosphoesterase</fullName>
    </submittedName>
</protein>
<feature type="domain" description="Calcineurin-like phosphoesterase" evidence="1">
    <location>
        <begin position="15"/>
        <end position="213"/>
    </location>
</feature>
<accession>A0ABX1XTP6</accession>
<dbReference type="Pfam" id="PF00149">
    <property type="entry name" value="Metallophos"/>
    <property type="match status" value="1"/>
</dbReference>
<dbReference type="PANTHER" id="PTHR43143">
    <property type="entry name" value="METALLOPHOSPHOESTERASE, CALCINEURIN SUPERFAMILY"/>
    <property type="match status" value="1"/>
</dbReference>
<dbReference type="EMBL" id="WHOA01000085">
    <property type="protein sequence ID" value="NOU71876.1"/>
    <property type="molecule type" value="Genomic_DNA"/>
</dbReference>
<dbReference type="SUPFAM" id="SSF56300">
    <property type="entry name" value="Metallo-dependent phosphatases"/>
    <property type="match status" value="1"/>
</dbReference>
<dbReference type="InterPro" id="IPR051918">
    <property type="entry name" value="STPP_CPPED1"/>
</dbReference>
<proteinExistence type="predicted"/>
<reference evidence="2 3" key="1">
    <citation type="submission" date="2019-10" db="EMBL/GenBank/DDBJ databases">
        <title>Description of Paenibacillus terrestris sp. nov.</title>
        <authorList>
            <person name="Carlier A."/>
            <person name="Qi S."/>
        </authorList>
    </citation>
    <scope>NUCLEOTIDE SEQUENCE [LARGE SCALE GENOMIC DNA]</scope>
    <source>
        <strain evidence="2 3">LMG 31458</strain>
    </source>
</reference>
<sequence length="400" mass="45369">MAEYINEGQDKKPNIKFAVITDTHVEDEIEGVHSQNFIQAIQDIRATSPDSQGIMHIGDLTNNGKQTEFETMTQILKDHREGLPPIYFTYGNHDVRWADLDTQMSYFTASTGMDKKYYDVWMNDYHFIFLGTEIGLKDFSYLSETQLEWLDLKLSEHEEVHKPSFIFVHQPLKNTVSGSQNKFGWHGIRQDKELKTILAKHPQTIVFTGHTHWELGSADTMYNAKYATMFNAASTAYLWTDEDVEKAGSQGYFVEVYDHKVVVKGRDFLAKTWIEDATFTVPLPSLIPIVDPEDDPDLTLGSPTMQIDKAVYQTRDLIEVTYKGSVGEDAFGIFPRGAVPSEILPITTIAHIKTNSASQPDGKIIFTDLNLPVGSYDIIYLGETLNTEMVRISFEVVLED</sequence>
<dbReference type="RefSeq" id="WP_171643191.1">
    <property type="nucleotide sequence ID" value="NZ_WHOA01000085.1"/>
</dbReference>
<dbReference type="Gene3D" id="3.60.21.10">
    <property type="match status" value="1"/>
</dbReference>
<gene>
    <name evidence="2" type="ORF">GC098_10670</name>
</gene>
<dbReference type="PANTHER" id="PTHR43143:SF1">
    <property type="entry name" value="SERINE_THREONINE-PROTEIN PHOSPHATASE CPPED1"/>
    <property type="match status" value="1"/>
</dbReference>
<dbReference type="InterPro" id="IPR004843">
    <property type="entry name" value="Calcineurin-like_PHP"/>
</dbReference>
<comment type="caution">
    <text evidence="2">The sequence shown here is derived from an EMBL/GenBank/DDBJ whole genome shotgun (WGS) entry which is preliminary data.</text>
</comment>
<evidence type="ECO:0000313" key="2">
    <source>
        <dbReference type="EMBL" id="NOU71876.1"/>
    </source>
</evidence>
<evidence type="ECO:0000259" key="1">
    <source>
        <dbReference type="Pfam" id="PF00149"/>
    </source>
</evidence>
<organism evidence="2 3">
    <name type="scientific">Paenibacillus phytorum</name>
    <dbReference type="NCBI Taxonomy" id="2654977"/>
    <lineage>
        <taxon>Bacteria</taxon>
        <taxon>Bacillati</taxon>
        <taxon>Bacillota</taxon>
        <taxon>Bacilli</taxon>
        <taxon>Bacillales</taxon>
        <taxon>Paenibacillaceae</taxon>
        <taxon>Paenibacillus</taxon>
    </lineage>
</organism>
<name>A0ABX1XTP6_9BACL</name>
<evidence type="ECO:0000313" key="3">
    <source>
        <dbReference type="Proteomes" id="UP000616779"/>
    </source>
</evidence>
<dbReference type="Proteomes" id="UP000616779">
    <property type="component" value="Unassembled WGS sequence"/>
</dbReference>
<dbReference type="InterPro" id="IPR029052">
    <property type="entry name" value="Metallo-depent_PP-like"/>
</dbReference>
<keyword evidence="3" id="KW-1185">Reference proteome</keyword>